<evidence type="ECO:0000313" key="4">
    <source>
        <dbReference type="Proteomes" id="UP001140978"/>
    </source>
</evidence>
<evidence type="ECO:0000313" key="3">
    <source>
        <dbReference type="EMBL" id="MDE1347503.1"/>
    </source>
</evidence>
<dbReference type="InterPro" id="IPR008928">
    <property type="entry name" value="6-hairpin_glycosidase_sf"/>
</dbReference>
<keyword evidence="2" id="KW-0413">Isomerase</keyword>
<gene>
    <name evidence="3" type="ORF">L9X51_13805</name>
</gene>
<dbReference type="InterPro" id="IPR012341">
    <property type="entry name" value="6hp_glycosidase-like_sf"/>
</dbReference>
<evidence type="ECO:0000256" key="2">
    <source>
        <dbReference type="ARBA" id="ARBA00023235"/>
    </source>
</evidence>
<protein>
    <submittedName>
        <fullName evidence="3">AGE family epimerase/isomerase</fullName>
    </submittedName>
</protein>
<name>A0A9X4IXU8_9VIBR</name>
<dbReference type="Proteomes" id="UP001140978">
    <property type="component" value="Unassembled WGS sequence"/>
</dbReference>
<comment type="caution">
    <text evidence="3">The sequence shown here is derived from an EMBL/GenBank/DDBJ whole genome shotgun (WGS) entry which is preliminary data.</text>
</comment>
<reference evidence="3" key="1">
    <citation type="submission" date="2022-02" db="EMBL/GenBank/DDBJ databases">
        <title>Emergence and expansion in Europe of a Vibrio aestuarianus clonal complex pathogenic for oysters.</title>
        <authorList>
            <person name="Mesnil A."/>
            <person name="Travers M.-A."/>
        </authorList>
    </citation>
    <scope>NUCLEOTIDE SEQUENCE</scope>
    <source>
        <strain evidence="3">19_064_15T1</strain>
    </source>
</reference>
<dbReference type="Pfam" id="PF07221">
    <property type="entry name" value="GlcNAc_2-epim"/>
    <property type="match status" value="1"/>
</dbReference>
<sequence>MRKIDVAASRCKDWLSSQVLPLWAECAVRSNGVFEEGLQSDGQPFEEDLIRFRVQPRQTYVFAHATELGWFDGAELVKNAVDNGFDHFRCETGEFVFSTSKDLVINNESKNAYEHAFAMLGYAWHFKLTKEESSLENAETYYNWFESALADSENGGFFSSTDDKSLRSQNPHMHLFEALMTLYEVSGKELWLERASKIYGLFCTKFFNGTNLIEFFDGNLEPNHELSENIDPGHQYEWIWLLNHYEHLTGIDVSEQIAALKTFAEKYGHSELGLVMDEIKDTGAVYRNTSRLWCQTELLKARIALFERNPSEDNESAVADAVALIFKHYLDNANKGSWVDQVNADGNPVSMNSPASTLYHIFLAMAEVYRVAKK</sequence>
<comment type="similarity">
    <text evidence="1">Belongs to the N-acylglucosamine 2-epimerase family.</text>
</comment>
<dbReference type="SUPFAM" id="SSF48208">
    <property type="entry name" value="Six-hairpin glycosidases"/>
    <property type="match status" value="1"/>
</dbReference>
<proteinExistence type="inferred from homology"/>
<dbReference type="AlphaFoldDB" id="A0A9X4IXU8"/>
<organism evidence="3 4">
    <name type="scientific">Vibrio aestuarianus</name>
    <dbReference type="NCBI Taxonomy" id="28171"/>
    <lineage>
        <taxon>Bacteria</taxon>
        <taxon>Pseudomonadati</taxon>
        <taxon>Pseudomonadota</taxon>
        <taxon>Gammaproteobacteria</taxon>
        <taxon>Vibrionales</taxon>
        <taxon>Vibrionaceae</taxon>
        <taxon>Vibrio</taxon>
    </lineage>
</organism>
<evidence type="ECO:0000256" key="1">
    <source>
        <dbReference type="ARBA" id="ARBA00008558"/>
    </source>
</evidence>
<dbReference type="RefSeq" id="WP_171981605.1">
    <property type="nucleotide sequence ID" value="NZ_JAKNAX010000040.1"/>
</dbReference>
<dbReference type="InterPro" id="IPR010819">
    <property type="entry name" value="AGE/CE"/>
</dbReference>
<dbReference type="GO" id="GO:0005975">
    <property type="term" value="P:carbohydrate metabolic process"/>
    <property type="evidence" value="ECO:0007669"/>
    <property type="project" value="InterPro"/>
</dbReference>
<dbReference type="PANTHER" id="PTHR15108">
    <property type="entry name" value="N-ACYLGLUCOSAMINE-2-EPIMERASE"/>
    <property type="match status" value="1"/>
</dbReference>
<dbReference type="Gene3D" id="1.50.10.10">
    <property type="match status" value="1"/>
</dbReference>
<dbReference type="GO" id="GO:0016853">
    <property type="term" value="F:isomerase activity"/>
    <property type="evidence" value="ECO:0007669"/>
    <property type="project" value="UniProtKB-KW"/>
</dbReference>
<accession>A0A9X4IXU8</accession>
<dbReference type="EMBL" id="JAKNAX010000040">
    <property type="protein sequence ID" value="MDE1347503.1"/>
    <property type="molecule type" value="Genomic_DNA"/>
</dbReference>